<accession>A0AAD7ZEB9</accession>
<evidence type="ECO:0000313" key="1">
    <source>
        <dbReference type="EMBL" id="KAJ9578597.1"/>
    </source>
</evidence>
<comment type="caution">
    <text evidence="1">The sequence shown here is derived from an EMBL/GenBank/DDBJ whole genome shotgun (WGS) entry which is preliminary data.</text>
</comment>
<evidence type="ECO:0000313" key="2">
    <source>
        <dbReference type="Proteomes" id="UP001233999"/>
    </source>
</evidence>
<name>A0AAD7ZEB9_DIPPU</name>
<sequence>VDNNILNFGNNWNKLKQCFLYCTFLNQIAKKLVLSALNSIRLQLFFFTAMRILDFYPAYFLPESSEDDILDAGYQFV</sequence>
<proteinExistence type="predicted"/>
<reference evidence="1" key="1">
    <citation type="journal article" date="2023" name="IScience">
        <title>Live-bearing cockroach genome reveals convergent evolutionary mechanisms linked to viviparity in insects and beyond.</title>
        <authorList>
            <person name="Fouks B."/>
            <person name="Harrison M.C."/>
            <person name="Mikhailova A.A."/>
            <person name="Marchal E."/>
            <person name="English S."/>
            <person name="Carruthers M."/>
            <person name="Jennings E.C."/>
            <person name="Chiamaka E.L."/>
            <person name="Frigard R.A."/>
            <person name="Pippel M."/>
            <person name="Attardo G.M."/>
            <person name="Benoit J.B."/>
            <person name="Bornberg-Bauer E."/>
            <person name="Tobe S.S."/>
        </authorList>
    </citation>
    <scope>NUCLEOTIDE SEQUENCE</scope>
    <source>
        <strain evidence="1">Stay&amp;Tobe</strain>
    </source>
</reference>
<feature type="non-terminal residue" evidence="1">
    <location>
        <position position="1"/>
    </location>
</feature>
<dbReference type="Proteomes" id="UP001233999">
    <property type="component" value="Unassembled WGS sequence"/>
</dbReference>
<organism evidence="1 2">
    <name type="scientific">Diploptera punctata</name>
    <name type="common">Pacific beetle cockroach</name>
    <dbReference type="NCBI Taxonomy" id="6984"/>
    <lineage>
        <taxon>Eukaryota</taxon>
        <taxon>Metazoa</taxon>
        <taxon>Ecdysozoa</taxon>
        <taxon>Arthropoda</taxon>
        <taxon>Hexapoda</taxon>
        <taxon>Insecta</taxon>
        <taxon>Pterygota</taxon>
        <taxon>Neoptera</taxon>
        <taxon>Polyneoptera</taxon>
        <taxon>Dictyoptera</taxon>
        <taxon>Blattodea</taxon>
        <taxon>Blaberoidea</taxon>
        <taxon>Blaberidae</taxon>
        <taxon>Diplopterinae</taxon>
        <taxon>Diploptera</taxon>
    </lineage>
</organism>
<protein>
    <submittedName>
        <fullName evidence="1">Uncharacterized protein</fullName>
    </submittedName>
</protein>
<feature type="non-terminal residue" evidence="1">
    <location>
        <position position="77"/>
    </location>
</feature>
<keyword evidence="2" id="KW-1185">Reference proteome</keyword>
<reference evidence="1" key="2">
    <citation type="submission" date="2023-05" db="EMBL/GenBank/DDBJ databases">
        <authorList>
            <person name="Fouks B."/>
        </authorList>
    </citation>
    <scope>NUCLEOTIDE SEQUENCE</scope>
    <source>
        <strain evidence="1">Stay&amp;Tobe</strain>
        <tissue evidence="1">Testes</tissue>
    </source>
</reference>
<gene>
    <name evidence="1" type="ORF">L9F63_005174</name>
</gene>
<dbReference type="AlphaFoldDB" id="A0AAD7ZEB9"/>
<dbReference type="EMBL" id="JASPKZ010008868">
    <property type="protein sequence ID" value="KAJ9578597.1"/>
    <property type="molecule type" value="Genomic_DNA"/>
</dbReference>